<dbReference type="PROSITE" id="PS51898">
    <property type="entry name" value="TYR_RECOMBINASE"/>
    <property type="match status" value="1"/>
</dbReference>
<dbReference type="EMBL" id="CP017675">
    <property type="protein sequence ID" value="APB33312.1"/>
    <property type="molecule type" value="Genomic_DNA"/>
</dbReference>
<dbReference type="AlphaFoldDB" id="A0A1J0ABK5"/>
<dbReference type="GO" id="GO:0006310">
    <property type="term" value="P:DNA recombination"/>
    <property type="evidence" value="ECO:0007669"/>
    <property type="project" value="UniProtKB-KW"/>
</dbReference>
<proteinExistence type="predicted"/>
<dbReference type="SUPFAM" id="SSF56349">
    <property type="entry name" value="DNA breaking-rejoining enzymes"/>
    <property type="match status" value="1"/>
</dbReference>
<dbReference type="KEGG" id="glt:GlitD10_0994"/>
<accession>A0A1J0ABK5</accession>
<keyword evidence="4" id="KW-1185">Reference proteome</keyword>
<dbReference type="InterPro" id="IPR013762">
    <property type="entry name" value="Integrase-like_cat_sf"/>
</dbReference>
<name>A0A1J0ABK5_9CYAN</name>
<evidence type="ECO:0000313" key="3">
    <source>
        <dbReference type="EMBL" id="APB33312.1"/>
    </source>
</evidence>
<organism evidence="3 4">
    <name type="scientific">Gloeomargarita lithophora Alchichica-D10</name>
    <dbReference type="NCBI Taxonomy" id="1188229"/>
    <lineage>
        <taxon>Bacteria</taxon>
        <taxon>Bacillati</taxon>
        <taxon>Cyanobacteriota</taxon>
        <taxon>Cyanophyceae</taxon>
        <taxon>Gloeomargaritales</taxon>
        <taxon>Gloeomargaritaceae</taxon>
        <taxon>Gloeomargarita</taxon>
    </lineage>
</organism>
<sequence length="375" mass="43643">MKDKLFDLIQNVNQRLKNGGISIRIERSGSTLYLRGTLPPKPGNNQANNYQQRIPLSRLSIHANPAGIREAEKEAQKVSGLLARKEFTWEPYLRVQIKLTTTGDWITLFERDYFTRRGRTAKAQTTWETDYLEVFKRLPAQACLTGDLLEQVVRETPPDTRTRRRWVQACQMLANFAGLMLDLKPLRGNYSHRSVGERALPTDKQIMHWREQIRNPEWRWVYGILAAYGLRPHEVFHLEWSVFPQLRVKDGKTGSRLVHPLYPEWVKQWSLQQGMPPACTGANNRDLGQRVTQTFRRAEIPFPAYALRHCWAIRAIQFNLPIAFAARMMGHSVEMHTQTYHRWINDDLYQQGYDRVCRAADRPTPPVLDLVLTKS</sequence>
<dbReference type="InterPro" id="IPR002104">
    <property type="entry name" value="Integrase_catalytic"/>
</dbReference>
<dbReference type="RefSeq" id="WP_071453913.1">
    <property type="nucleotide sequence ID" value="NZ_CP017675.1"/>
</dbReference>
<dbReference type="OrthoDB" id="421803at2"/>
<feature type="domain" description="Tyr recombinase" evidence="2">
    <location>
        <begin position="195"/>
        <end position="354"/>
    </location>
</feature>
<dbReference type="Gene3D" id="1.10.443.10">
    <property type="entry name" value="Intergrase catalytic core"/>
    <property type="match status" value="1"/>
</dbReference>
<dbReference type="GO" id="GO:0003677">
    <property type="term" value="F:DNA binding"/>
    <property type="evidence" value="ECO:0007669"/>
    <property type="project" value="InterPro"/>
</dbReference>
<dbReference type="InterPro" id="IPR011010">
    <property type="entry name" value="DNA_brk_join_enz"/>
</dbReference>
<reference evidence="3 4" key="1">
    <citation type="submission" date="2016-10" db="EMBL/GenBank/DDBJ databases">
        <title>Description of Gloeomargarita lithophora gen. nov., sp. nov., a thylakoid-bearing basal-branching cyanobacterium with intracellular carbonates, and proposal for Gloeomargaritales ord. nov.</title>
        <authorList>
            <person name="Moreira D."/>
            <person name="Tavera R."/>
            <person name="Benzerara K."/>
            <person name="Skouri-Panet F."/>
            <person name="Couradeau E."/>
            <person name="Gerard E."/>
            <person name="Loussert C."/>
            <person name="Novelo E."/>
            <person name="Zivanovic Y."/>
            <person name="Lopez-Garcia P."/>
        </authorList>
    </citation>
    <scope>NUCLEOTIDE SEQUENCE [LARGE SCALE GENOMIC DNA]</scope>
    <source>
        <strain evidence="3 4">D10</strain>
    </source>
</reference>
<gene>
    <name evidence="3" type="ORF">GlitD10_0994</name>
</gene>
<evidence type="ECO:0000259" key="2">
    <source>
        <dbReference type="PROSITE" id="PS51898"/>
    </source>
</evidence>
<evidence type="ECO:0000256" key="1">
    <source>
        <dbReference type="ARBA" id="ARBA00023172"/>
    </source>
</evidence>
<protein>
    <submittedName>
        <fullName evidence="3">Site-specific recombinase, phage integrase family protein</fullName>
    </submittedName>
</protein>
<keyword evidence="1" id="KW-0233">DNA recombination</keyword>
<dbReference type="GO" id="GO:0015074">
    <property type="term" value="P:DNA integration"/>
    <property type="evidence" value="ECO:0007669"/>
    <property type="project" value="InterPro"/>
</dbReference>
<dbReference type="Proteomes" id="UP000180235">
    <property type="component" value="Chromosome"/>
</dbReference>
<evidence type="ECO:0000313" key="4">
    <source>
        <dbReference type="Proteomes" id="UP000180235"/>
    </source>
</evidence>